<dbReference type="AlphaFoldDB" id="A0A8J3FG33"/>
<evidence type="ECO:0000313" key="3">
    <source>
        <dbReference type="Proteomes" id="UP000662200"/>
    </source>
</evidence>
<dbReference type="SUPFAM" id="SSF47413">
    <property type="entry name" value="lambda repressor-like DNA-binding domains"/>
    <property type="match status" value="1"/>
</dbReference>
<sequence>MTARSLSAEIGLHSTTMSKIENGRRFPTEANVAAWCAACGCPGEAPAIIERLQTIESAYEEWARVVRRSGLRVRSGLHSQVSFENTRLFRIDEPIVVPGLFQVPAYTRQMHRFMFHLLGRSEESLEDGLTFWAQRTEATLDARRRIVAVLGEQVLYTRITSESDHVFQLTHLLNLAERQYISLGIIPAAAARWGVSNIGFWIYDSSTVAMETPTACIQVRSAAEVALYVKMFNDLQRVAVHGREARRLITEALAEL</sequence>
<comment type="caution">
    <text evidence="2">The sequence shown here is derived from an EMBL/GenBank/DDBJ whole genome shotgun (WGS) entry which is preliminary data.</text>
</comment>
<dbReference type="InterPro" id="IPR043917">
    <property type="entry name" value="DUF5753"/>
</dbReference>
<dbReference type="Pfam" id="PF19054">
    <property type="entry name" value="DUF5753"/>
    <property type="match status" value="1"/>
</dbReference>
<dbReference type="InterPro" id="IPR010982">
    <property type="entry name" value="Lambda_DNA-bd_dom_sf"/>
</dbReference>
<evidence type="ECO:0000313" key="2">
    <source>
        <dbReference type="EMBL" id="GGK15315.1"/>
    </source>
</evidence>
<protein>
    <submittedName>
        <fullName evidence="2">Transcriptional regulator</fullName>
    </submittedName>
</protein>
<reference evidence="2" key="2">
    <citation type="submission" date="2020-09" db="EMBL/GenBank/DDBJ databases">
        <authorList>
            <person name="Sun Q."/>
            <person name="Ohkuma M."/>
        </authorList>
    </citation>
    <scope>NUCLEOTIDE SEQUENCE</scope>
    <source>
        <strain evidence="2">JCM 3091</strain>
    </source>
</reference>
<evidence type="ECO:0000259" key="1">
    <source>
        <dbReference type="PROSITE" id="PS50943"/>
    </source>
</evidence>
<dbReference type="PROSITE" id="PS50943">
    <property type="entry name" value="HTH_CROC1"/>
    <property type="match status" value="1"/>
</dbReference>
<name>A0A8J3FG33_9ACTN</name>
<organism evidence="2 3">
    <name type="scientific">Pilimelia terevasa</name>
    <dbReference type="NCBI Taxonomy" id="53372"/>
    <lineage>
        <taxon>Bacteria</taxon>
        <taxon>Bacillati</taxon>
        <taxon>Actinomycetota</taxon>
        <taxon>Actinomycetes</taxon>
        <taxon>Micromonosporales</taxon>
        <taxon>Micromonosporaceae</taxon>
        <taxon>Pilimelia</taxon>
    </lineage>
</organism>
<dbReference type="CDD" id="cd00093">
    <property type="entry name" value="HTH_XRE"/>
    <property type="match status" value="1"/>
</dbReference>
<reference evidence="2" key="1">
    <citation type="journal article" date="2014" name="Int. J. Syst. Evol. Microbiol.">
        <title>Complete genome sequence of Corynebacterium casei LMG S-19264T (=DSM 44701T), isolated from a smear-ripened cheese.</title>
        <authorList>
            <consortium name="US DOE Joint Genome Institute (JGI-PGF)"/>
            <person name="Walter F."/>
            <person name="Albersmeier A."/>
            <person name="Kalinowski J."/>
            <person name="Ruckert C."/>
        </authorList>
    </citation>
    <scope>NUCLEOTIDE SEQUENCE</scope>
    <source>
        <strain evidence="2">JCM 3091</strain>
    </source>
</reference>
<dbReference type="Gene3D" id="1.10.260.40">
    <property type="entry name" value="lambda repressor-like DNA-binding domains"/>
    <property type="match status" value="1"/>
</dbReference>
<dbReference type="InterPro" id="IPR001387">
    <property type="entry name" value="Cro/C1-type_HTH"/>
</dbReference>
<proteinExistence type="predicted"/>
<keyword evidence="3" id="KW-1185">Reference proteome</keyword>
<feature type="domain" description="HTH cro/C1-type" evidence="1">
    <location>
        <begin position="1"/>
        <end position="45"/>
    </location>
</feature>
<accession>A0A8J3FG33</accession>
<dbReference type="GO" id="GO:0003677">
    <property type="term" value="F:DNA binding"/>
    <property type="evidence" value="ECO:0007669"/>
    <property type="project" value="InterPro"/>
</dbReference>
<gene>
    <name evidence="2" type="ORF">GCM10010124_04960</name>
</gene>
<dbReference type="Proteomes" id="UP000662200">
    <property type="component" value="Unassembled WGS sequence"/>
</dbReference>
<dbReference type="EMBL" id="BMQC01000001">
    <property type="protein sequence ID" value="GGK15315.1"/>
    <property type="molecule type" value="Genomic_DNA"/>
</dbReference>